<evidence type="ECO:0000256" key="1">
    <source>
        <dbReference type="SAM" id="MobiDB-lite"/>
    </source>
</evidence>
<dbReference type="EMBL" id="JAZGQO010000006">
    <property type="protein sequence ID" value="KAK6184072.1"/>
    <property type="molecule type" value="Genomic_DNA"/>
</dbReference>
<sequence length="700" mass="77957">MDTFHHQELLLVLLQCLRLAATAWAPLLRIRNEAHQDGWNLLSNTSSESVSTHPECSSSTNLVSSEYCVGEIISNWTSYPPKQVSLTLRNSREELMYYAILENNIVRPTDAASWFESASVQSSSSPTLGSTYSVSASRLLGLSAIYEKWSTDDDDETLKEIEVPFQFVLTYYDNVWYNGLANRQGQMIRITEKVESCFPDYNLEFNESDSQCYNTISYIDCFICCIGRDMEYALVKMDGRMRHTDYNSCQCYLSNDIKKDKINENGGCDTYLECADKQLGYCMFLFRLNEKKDFMRDVEDNDNVRTISGYTASYNGDKILIQPTNDNTALFVTSLQLNTSSLPTKSCNWNYQYFPFDSCGADSPSIAYQVDIQVEPPTGEILTINFKDVIRLGCLQLTSPCYDSTIEVYSTTLKGVRSDFVHPDILDIQATWDDIPMPDLEIQTTPHPAGLETQATTSVGYHIGLSSTSNDNILSTGTVPTSLTNIVISPSNIQSAVSDSMTSSSTIHAYFIDISTSFSDSVASLSNIQASDSDTLASFSDTMTLPSNTQASVTDRMTTPSNTQASASDRMATTVTSDSVTRPRITQNTTFKQLTQGFIEIHLEENQFFCKNVTGQVKIVRIEDIQGEMAQRTKNLTVEAALLSATIRKKTSASDPRPSATSIGYVGIIIFCCECGFLLLLDLTYLIDAALTFKKNIQNK</sequence>
<feature type="signal peptide" evidence="3">
    <location>
        <begin position="1"/>
        <end position="23"/>
    </location>
</feature>
<keyword evidence="2" id="KW-1133">Transmembrane helix</keyword>
<proteinExistence type="predicted"/>
<gene>
    <name evidence="4" type="ORF">SNE40_006608</name>
</gene>
<dbReference type="Proteomes" id="UP001347796">
    <property type="component" value="Unassembled WGS sequence"/>
</dbReference>
<evidence type="ECO:0000256" key="3">
    <source>
        <dbReference type="SAM" id="SignalP"/>
    </source>
</evidence>
<feature type="chain" id="PRO_5042818555" evidence="3">
    <location>
        <begin position="24"/>
        <end position="700"/>
    </location>
</feature>
<organism evidence="4 5">
    <name type="scientific">Patella caerulea</name>
    <name type="common">Rayed Mediterranean limpet</name>
    <dbReference type="NCBI Taxonomy" id="87958"/>
    <lineage>
        <taxon>Eukaryota</taxon>
        <taxon>Metazoa</taxon>
        <taxon>Spiralia</taxon>
        <taxon>Lophotrochozoa</taxon>
        <taxon>Mollusca</taxon>
        <taxon>Gastropoda</taxon>
        <taxon>Patellogastropoda</taxon>
        <taxon>Patelloidea</taxon>
        <taxon>Patellidae</taxon>
        <taxon>Patella</taxon>
    </lineage>
</organism>
<keyword evidence="2" id="KW-0472">Membrane</keyword>
<protein>
    <submittedName>
        <fullName evidence="4">Uncharacterized protein</fullName>
    </submittedName>
</protein>
<feature type="region of interest" description="Disordered" evidence="1">
    <location>
        <begin position="550"/>
        <end position="580"/>
    </location>
</feature>
<comment type="caution">
    <text evidence="4">The sequence shown here is derived from an EMBL/GenBank/DDBJ whole genome shotgun (WGS) entry which is preliminary data.</text>
</comment>
<keyword evidence="2" id="KW-0812">Transmembrane</keyword>
<feature type="transmembrane region" description="Helical" evidence="2">
    <location>
        <begin position="663"/>
        <end position="687"/>
    </location>
</feature>
<keyword evidence="3" id="KW-0732">Signal</keyword>
<reference evidence="4 5" key="1">
    <citation type="submission" date="2024-01" db="EMBL/GenBank/DDBJ databases">
        <title>The genome of the rayed Mediterranean limpet Patella caerulea (Linnaeus, 1758).</title>
        <authorList>
            <person name="Anh-Thu Weber A."/>
            <person name="Halstead-Nussloch G."/>
        </authorList>
    </citation>
    <scope>NUCLEOTIDE SEQUENCE [LARGE SCALE GENOMIC DNA]</scope>
    <source>
        <strain evidence="4">AATW-2023a</strain>
        <tissue evidence="4">Whole specimen</tissue>
    </source>
</reference>
<keyword evidence="5" id="KW-1185">Reference proteome</keyword>
<evidence type="ECO:0000313" key="5">
    <source>
        <dbReference type="Proteomes" id="UP001347796"/>
    </source>
</evidence>
<evidence type="ECO:0000256" key="2">
    <source>
        <dbReference type="SAM" id="Phobius"/>
    </source>
</evidence>
<name>A0AAN8JWK7_PATCE</name>
<dbReference type="AlphaFoldDB" id="A0AAN8JWK7"/>
<evidence type="ECO:0000313" key="4">
    <source>
        <dbReference type="EMBL" id="KAK6184072.1"/>
    </source>
</evidence>
<accession>A0AAN8JWK7</accession>